<dbReference type="Gene3D" id="3.40.1650.10">
    <property type="entry name" value="RbsD-like domain"/>
    <property type="match status" value="1"/>
</dbReference>
<dbReference type="PANTHER" id="PTHR31690:SF4">
    <property type="entry name" value="FUCOSE MUTAROTASE"/>
    <property type="match status" value="1"/>
</dbReference>
<evidence type="ECO:0000256" key="1">
    <source>
        <dbReference type="ARBA" id="ARBA00000223"/>
    </source>
</evidence>
<proteinExistence type="predicted"/>
<sequence length="143" mass="15998">MLKGIPSILSPELMKIMLEMGHGDELVIADGNFPAASCAKRLVRSDGHGAVELLEAILPFFPIDTYVEKPISLMEVVPGDSTTPVIWDEYKQIIKKNEPAFEEFQMIERFDFYERAKGAYAIVATSEQALYANIIFKKGVVSR</sequence>
<accession>A0ABV6KCF3</accession>
<keyword evidence="2" id="KW-0413">Isomerase</keyword>
<name>A0ABV6KCF3_9BACI</name>
<reference evidence="4 5" key="1">
    <citation type="submission" date="2024-09" db="EMBL/GenBank/DDBJ databases">
        <authorList>
            <person name="Sun Q."/>
            <person name="Mori K."/>
        </authorList>
    </citation>
    <scope>NUCLEOTIDE SEQUENCE [LARGE SCALE GENOMIC DNA]</scope>
    <source>
        <strain evidence="4 5">NCAIM B.02610</strain>
    </source>
</reference>
<dbReference type="EMBL" id="JBHLUX010000024">
    <property type="protein sequence ID" value="MFC0470620.1"/>
    <property type="molecule type" value="Genomic_DNA"/>
</dbReference>
<evidence type="ECO:0000256" key="2">
    <source>
        <dbReference type="ARBA" id="ARBA00023235"/>
    </source>
</evidence>
<dbReference type="RefSeq" id="WP_335959140.1">
    <property type="nucleotide sequence ID" value="NZ_JAXBLX010000004.1"/>
</dbReference>
<comment type="catalytic activity">
    <reaction evidence="3">
        <text>alpha-L-fucose = beta-L-fucose</text>
        <dbReference type="Rhea" id="RHEA:25580"/>
        <dbReference type="ChEBI" id="CHEBI:42548"/>
        <dbReference type="ChEBI" id="CHEBI:42589"/>
        <dbReference type="EC" id="5.1.3.29"/>
    </reaction>
</comment>
<organism evidence="4 5">
    <name type="scientific">Halalkalibacter kiskunsagensis</name>
    <dbReference type="NCBI Taxonomy" id="1548599"/>
    <lineage>
        <taxon>Bacteria</taxon>
        <taxon>Bacillati</taxon>
        <taxon>Bacillota</taxon>
        <taxon>Bacilli</taxon>
        <taxon>Bacillales</taxon>
        <taxon>Bacillaceae</taxon>
        <taxon>Halalkalibacter</taxon>
    </lineage>
</organism>
<dbReference type="InterPro" id="IPR007721">
    <property type="entry name" value="RbsD_FucU"/>
</dbReference>
<dbReference type="SUPFAM" id="SSF102546">
    <property type="entry name" value="RbsD-like"/>
    <property type="match status" value="1"/>
</dbReference>
<dbReference type="PANTHER" id="PTHR31690">
    <property type="entry name" value="FUCOSE MUTAROTASE"/>
    <property type="match status" value="1"/>
</dbReference>
<keyword evidence="5" id="KW-1185">Reference proteome</keyword>
<evidence type="ECO:0000256" key="3">
    <source>
        <dbReference type="ARBA" id="ARBA00036324"/>
    </source>
</evidence>
<comment type="catalytic activity">
    <reaction evidence="1">
        <text>beta-D-ribopyranose = beta-D-ribofuranose</text>
        <dbReference type="Rhea" id="RHEA:25432"/>
        <dbReference type="ChEBI" id="CHEBI:27476"/>
        <dbReference type="ChEBI" id="CHEBI:47002"/>
        <dbReference type="EC" id="5.4.99.62"/>
    </reaction>
</comment>
<dbReference type="Proteomes" id="UP001589838">
    <property type="component" value="Unassembled WGS sequence"/>
</dbReference>
<comment type="caution">
    <text evidence="4">The sequence shown here is derived from an EMBL/GenBank/DDBJ whole genome shotgun (WGS) entry which is preliminary data.</text>
</comment>
<gene>
    <name evidence="4" type="ORF">ACFFHM_08940</name>
</gene>
<protein>
    <submittedName>
        <fullName evidence="4">RbsD/FucU family protein</fullName>
    </submittedName>
</protein>
<dbReference type="InterPro" id="IPR023750">
    <property type="entry name" value="RbsD-like_sf"/>
</dbReference>
<evidence type="ECO:0000313" key="4">
    <source>
        <dbReference type="EMBL" id="MFC0470620.1"/>
    </source>
</evidence>
<dbReference type="InterPro" id="IPR050443">
    <property type="entry name" value="RbsD/FucU_mutarotase"/>
</dbReference>
<evidence type="ECO:0000313" key="5">
    <source>
        <dbReference type="Proteomes" id="UP001589838"/>
    </source>
</evidence>
<dbReference type="Pfam" id="PF05025">
    <property type="entry name" value="RbsD_FucU"/>
    <property type="match status" value="1"/>
</dbReference>